<accession>A0A9D4LH60</accession>
<reference evidence="1" key="2">
    <citation type="submission" date="2020-11" db="EMBL/GenBank/DDBJ databases">
        <authorList>
            <person name="McCartney M.A."/>
            <person name="Auch B."/>
            <person name="Kono T."/>
            <person name="Mallez S."/>
            <person name="Becker A."/>
            <person name="Gohl D.M."/>
            <person name="Silverstein K.A.T."/>
            <person name="Koren S."/>
            <person name="Bechman K.B."/>
            <person name="Herman A."/>
            <person name="Abrahante J.E."/>
            <person name="Garbe J."/>
        </authorList>
    </citation>
    <scope>NUCLEOTIDE SEQUENCE</scope>
    <source>
        <strain evidence="1">Duluth1</strain>
        <tissue evidence="1">Whole animal</tissue>
    </source>
</reference>
<keyword evidence="2" id="KW-1185">Reference proteome</keyword>
<organism evidence="1 2">
    <name type="scientific">Dreissena polymorpha</name>
    <name type="common">Zebra mussel</name>
    <name type="synonym">Mytilus polymorpha</name>
    <dbReference type="NCBI Taxonomy" id="45954"/>
    <lineage>
        <taxon>Eukaryota</taxon>
        <taxon>Metazoa</taxon>
        <taxon>Spiralia</taxon>
        <taxon>Lophotrochozoa</taxon>
        <taxon>Mollusca</taxon>
        <taxon>Bivalvia</taxon>
        <taxon>Autobranchia</taxon>
        <taxon>Heteroconchia</taxon>
        <taxon>Euheterodonta</taxon>
        <taxon>Imparidentia</taxon>
        <taxon>Neoheterodontei</taxon>
        <taxon>Myida</taxon>
        <taxon>Dreissenoidea</taxon>
        <taxon>Dreissenidae</taxon>
        <taxon>Dreissena</taxon>
    </lineage>
</organism>
<reference evidence="1" key="1">
    <citation type="journal article" date="2019" name="bioRxiv">
        <title>The Genome of the Zebra Mussel, Dreissena polymorpha: A Resource for Invasive Species Research.</title>
        <authorList>
            <person name="McCartney M.A."/>
            <person name="Auch B."/>
            <person name="Kono T."/>
            <person name="Mallez S."/>
            <person name="Zhang Y."/>
            <person name="Obille A."/>
            <person name="Becker A."/>
            <person name="Abrahante J.E."/>
            <person name="Garbe J."/>
            <person name="Badalamenti J.P."/>
            <person name="Herman A."/>
            <person name="Mangelson H."/>
            <person name="Liachko I."/>
            <person name="Sullivan S."/>
            <person name="Sone E.D."/>
            <person name="Koren S."/>
            <person name="Silverstein K.A.T."/>
            <person name="Beckman K.B."/>
            <person name="Gohl D.M."/>
        </authorList>
    </citation>
    <scope>NUCLEOTIDE SEQUENCE</scope>
    <source>
        <strain evidence="1">Duluth1</strain>
        <tissue evidence="1">Whole animal</tissue>
    </source>
</reference>
<dbReference type="EMBL" id="JAIWYP010000003">
    <property type="protein sequence ID" value="KAH3857643.1"/>
    <property type="molecule type" value="Genomic_DNA"/>
</dbReference>
<dbReference type="Proteomes" id="UP000828390">
    <property type="component" value="Unassembled WGS sequence"/>
</dbReference>
<sequence length="50" mass="5339">MCPDLIKKTASTMKKGDMSLIRLITVSGIKEDASAVQETEVSAVAERKAS</sequence>
<name>A0A9D4LH60_DREPO</name>
<comment type="caution">
    <text evidence="1">The sequence shown here is derived from an EMBL/GenBank/DDBJ whole genome shotgun (WGS) entry which is preliminary data.</text>
</comment>
<evidence type="ECO:0000313" key="1">
    <source>
        <dbReference type="EMBL" id="KAH3857643.1"/>
    </source>
</evidence>
<gene>
    <name evidence="1" type="ORF">DPMN_100254</name>
</gene>
<evidence type="ECO:0000313" key="2">
    <source>
        <dbReference type="Proteomes" id="UP000828390"/>
    </source>
</evidence>
<proteinExistence type="predicted"/>
<protein>
    <submittedName>
        <fullName evidence="1">Uncharacterized protein</fullName>
    </submittedName>
</protein>
<dbReference type="AlphaFoldDB" id="A0A9D4LH60"/>